<dbReference type="HAMAP" id="MF_00120">
    <property type="entry name" value="GatA"/>
    <property type="match status" value="1"/>
</dbReference>
<feature type="domain" description="Amidase" evidence="6">
    <location>
        <begin position="26"/>
        <end position="466"/>
    </location>
</feature>
<dbReference type="InterPro" id="IPR004412">
    <property type="entry name" value="GatA"/>
</dbReference>
<accession>A0A1F6G6T3</accession>
<dbReference type="GO" id="GO:0005524">
    <property type="term" value="F:ATP binding"/>
    <property type="evidence" value="ECO:0007669"/>
    <property type="project" value="UniProtKB-KW"/>
</dbReference>
<gene>
    <name evidence="5" type="primary">gatA</name>
    <name evidence="7" type="ORF">A2609_01060</name>
</gene>
<reference evidence="7 8" key="1">
    <citation type="journal article" date="2016" name="Nat. Commun.">
        <title>Thousands of microbial genomes shed light on interconnected biogeochemical processes in an aquifer system.</title>
        <authorList>
            <person name="Anantharaman K."/>
            <person name="Brown C.T."/>
            <person name="Hug L.A."/>
            <person name="Sharon I."/>
            <person name="Castelle C.J."/>
            <person name="Probst A.J."/>
            <person name="Thomas B.C."/>
            <person name="Singh A."/>
            <person name="Wilkins M.J."/>
            <person name="Karaoz U."/>
            <person name="Brodie E.L."/>
            <person name="Williams K.H."/>
            <person name="Hubbard S.S."/>
            <person name="Banfield J.F."/>
        </authorList>
    </citation>
    <scope>NUCLEOTIDE SEQUENCE [LARGE SCALE GENOMIC DNA]</scope>
</reference>
<feature type="active site" description="Charge relay system" evidence="5">
    <location>
        <position position="78"/>
    </location>
</feature>
<evidence type="ECO:0000313" key="8">
    <source>
        <dbReference type="Proteomes" id="UP000176867"/>
    </source>
</evidence>
<dbReference type="InterPro" id="IPR036928">
    <property type="entry name" value="AS_sf"/>
</dbReference>
<proteinExistence type="inferred from homology"/>
<dbReference type="NCBIfam" id="TIGR00132">
    <property type="entry name" value="gatA"/>
    <property type="match status" value="1"/>
</dbReference>
<evidence type="ECO:0000259" key="6">
    <source>
        <dbReference type="Pfam" id="PF01425"/>
    </source>
</evidence>
<evidence type="ECO:0000256" key="3">
    <source>
        <dbReference type="ARBA" id="ARBA00022840"/>
    </source>
</evidence>
<comment type="caution">
    <text evidence="7">The sequence shown here is derived from an EMBL/GenBank/DDBJ whole genome shotgun (WGS) entry which is preliminary data.</text>
</comment>
<dbReference type="Proteomes" id="UP000176867">
    <property type="component" value="Unassembled WGS sequence"/>
</dbReference>
<comment type="function">
    <text evidence="5">Allows the formation of correctly charged Gln-tRNA(Gln) through the transamidation of misacylated Glu-tRNA(Gln) in organisms which lack glutaminyl-tRNA synthetase. The reaction takes place in the presence of glutamine and ATP through an activated gamma-phospho-Glu-tRNA(Gln).</text>
</comment>
<dbReference type="PANTHER" id="PTHR11895">
    <property type="entry name" value="TRANSAMIDASE"/>
    <property type="match status" value="1"/>
</dbReference>
<keyword evidence="1 5" id="KW-0436">Ligase</keyword>
<sequence>MKKLNEMTIVEAARALRARECTVRDLLDACTAVAQAKNLELNAFLEIFDANESAIASAQKRIDENDASLLCGIPLAIKDNILIEGKIASASSKILENYRATYDAGVIKKLKDAGALFLGRTNMDEFALGGSTENSAFGVTKNPHDISRVSGGTSGGSAAAVAAHITIAALGTDTGGSIRNPASYCGVVGLKPTYGAVSRSGVIAAASSFDQVGPITKTVEDAKVLFDTIRGYDANDSTSIPDALQKVKKKEIRTIGVPRHLFADVLDADMLERFTSTIKNLGFEVKDIEIPSAKPALAAYYIINFAEVSTNLARFDGMRYGLAKRGDTLLDDYINSRTEGFGEEARRRILLGTFVLSSGYIDAYYRKADSARAQLTREFAKAFEEVDIIATPTMPTPAFKIGDKSDPLSLYLEDVFTILANLTGMPAISVPMGFVERENPSTSLGIKKQLPVGIHFSAPHQAEDMLFAIGEKVHST</sequence>
<comment type="similarity">
    <text evidence="5">Belongs to the amidase family. GatA subfamily.</text>
</comment>
<dbReference type="Gene3D" id="3.90.1300.10">
    <property type="entry name" value="Amidase signature (AS) domain"/>
    <property type="match status" value="1"/>
</dbReference>
<evidence type="ECO:0000256" key="1">
    <source>
        <dbReference type="ARBA" id="ARBA00022598"/>
    </source>
</evidence>
<protein>
    <recommendedName>
        <fullName evidence="5">Glutamyl-tRNA(Gln) amidotransferase subunit A</fullName>
        <shortName evidence="5">Glu-ADT subunit A</shortName>
        <ecNumber evidence="5">6.3.5.7</ecNumber>
    </recommendedName>
</protein>
<feature type="active site" description="Acyl-ester intermediate" evidence="5">
    <location>
        <position position="177"/>
    </location>
</feature>
<dbReference type="InterPro" id="IPR023631">
    <property type="entry name" value="Amidase_dom"/>
</dbReference>
<dbReference type="AlphaFoldDB" id="A0A1F6G6T3"/>
<comment type="subunit">
    <text evidence="5">Heterotrimer of A, B and C subunits.</text>
</comment>
<evidence type="ECO:0000256" key="5">
    <source>
        <dbReference type="HAMAP-Rule" id="MF_00120"/>
    </source>
</evidence>
<keyword evidence="3 5" id="KW-0067">ATP-binding</keyword>
<keyword evidence="2 5" id="KW-0547">Nucleotide-binding</keyword>
<dbReference type="EC" id="6.3.5.7" evidence="5"/>
<evidence type="ECO:0000313" key="7">
    <source>
        <dbReference type="EMBL" id="OGG93822.1"/>
    </source>
</evidence>
<name>A0A1F6G6T3_9BACT</name>
<dbReference type="Pfam" id="PF01425">
    <property type="entry name" value="Amidase"/>
    <property type="match status" value="1"/>
</dbReference>
<dbReference type="EMBL" id="MFMU01000004">
    <property type="protein sequence ID" value="OGG93822.1"/>
    <property type="molecule type" value="Genomic_DNA"/>
</dbReference>
<dbReference type="STRING" id="1798533.A2609_01060"/>
<dbReference type="SUPFAM" id="SSF75304">
    <property type="entry name" value="Amidase signature (AS) enzymes"/>
    <property type="match status" value="1"/>
</dbReference>
<dbReference type="InterPro" id="IPR000120">
    <property type="entry name" value="Amidase"/>
</dbReference>
<comment type="caution">
    <text evidence="5">Lacks conserved residue(s) required for the propagation of feature annotation.</text>
</comment>
<evidence type="ECO:0000256" key="2">
    <source>
        <dbReference type="ARBA" id="ARBA00022741"/>
    </source>
</evidence>
<dbReference type="GO" id="GO:0006412">
    <property type="term" value="P:translation"/>
    <property type="evidence" value="ECO:0007669"/>
    <property type="project" value="UniProtKB-UniRule"/>
</dbReference>
<comment type="catalytic activity">
    <reaction evidence="5">
        <text>L-glutamyl-tRNA(Gln) + L-glutamine + ATP + H2O = L-glutaminyl-tRNA(Gln) + L-glutamate + ADP + phosphate + H(+)</text>
        <dbReference type="Rhea" id="RHEA:17521"/>
        <dbReference type="Rhea" id="RHEA-COMP:9681"/>
        <dbReference type="Rhea" id="RHEA-COMP:9684"/>
        <dbReference type="ChEBI" id="CHEBI:15377"/>
        <dbReference type="ChEBI" id="CHEBI:15378"/>
        <dbReference type="ChEBI" id="CHEBI:29985"/>
        <dbReference type="ChEBI" id="CHEBI:30616"/>
        <dbReference type="ChEBI" id="CHEBI:43474"/>
        <dbReference type="ChEBI" id="CHEBI:58359"/>
        <dbReference type="ChEBI" id="CHEBI:78520"/>
        <dbReference type="ChEBI" id="CHEBI:78521"/>
        <dbReference type="ChEBI" id="CHEBI:456216"/>
        <dbReference type="EC" id="6.3.5.7"/>
    </reaction>
</comment>
<keyword evidence="4 5" id="KW-0648">Protein biosynthesis</keyword>
<dbReference type="GO" id="GO:0030956">
    <property type="term" value="C:glutamyl-tRNA(Gln) amidotransferase complex"/>
    <property type="evidence" value="ECO:0007669"/>
    <property type="project" value="InterPro"/>
</dbReference>
<dbReference type="GO" id="GO:0050567">
    <property type="term" value="F:glutaminyl-tRNA synthase (glutamine-hydrolyzing) activity"/>
    <property type="evidence" value="ECO:0007669"/>
    <property type="project" value="UniProtKB-UniRule"/>
</dbReference>
<evidence type="ECO:0000256" key="4">
    <source>
        <dbReference type="ARBA" id="ARBA00022917"/>
    </source>
</evidence>
<organism evidence="7 8">
    <name type="scientific">Candidatus Kaiserbacteria bacterium RIFOXYD1_FULL_47_14</name>
    <dbReference type="NCBI Taxonomy" id="1798533"/>
    <lineage>
        <taxon>Bacteria</taxon>
        <taxon>Candidatus Kaiseribacteriota</taxon>
    </lineage>
</organism>
<dbReference type="PANTHER" id="PTHR11895:SF151">
    <property type="entry name" value="GLUTAMYL-TRNA(GLN) AMIDOTRANSFERASE SUBUNIT A"/>
    <property type="match status" value="1"/>
</dbReference>